<dbReference type="GO" id="GO:0005739">
    <property type="term" value="C:mitochondrion"/>
    <property type="evidence" value="ECO:0007669"/>
    <property type="project" value="TreeGrafter"/>
</dbReference>
<organism evidence="7 8">
    <name type="scientific">Cryoendolithus antarcticus</name>
    <dbReference type="NCBI Taxonomy" id="1507870"/>
    <lineage>
        <taxon>Eukaryota</taxon>
        <taxon>Fungi</taxon>
        <taxon>Dikarya</taxon>
        <taxon>Ascomycota</taxon>
        <taxon>Pezizomycotina</taxon>
        <taxon>Dothideomycetes</taxon>
        <taxon>Dothideomycetidae</taxon>
        <taxon>Cladosporiales</taxon>
        <taxon>Cladosporiaceae</taxon>
        <taxon>Cryoendolithus</taxon>
    </lineage>
</organism>
<comment type="caution">
    <text evidence="7">The sequence shown here is derived from an EMBL/GenBank/DDBJ whole genome shotgun (WGS) entry which is preliminary data.</text>
</comment>
<evidence type="ECO:0000313" key="7">
    <source>
        <dbReference type="EMBL" id="OQO10217.1"/>
    </source>
</evidence>
<evidence type="ECO:0000256" key="5">
    <source>
        <dbReference type="PIRNR" id="PIRNR039110"/>
    </source>
</evidence>
<keyword evidence="3 5" id="KW-0547">Nucleotide-binding</keyword>
<sequence length="453" mass="50766">MTRAPLKNPLIAIIGATGTGKSELAVALAQRYNGEIINGDAMQLYEGLPIITNKITVEERKGVPHHLLGCIGLNEPTWVVGTFVKKAIGVIEKIRSRGMLPILVGGTHYYTQSLLFIDALATTKDSDTLAEAQDFVPDLAAKYPILNESDERLMEELEKVDPVMAMRWHPKDRRKIQRSLEIWLQTGRRASDMYAEQREAKLANTGNASDSDQGLRFPSLVFWIHAETETLRERLDRRVDNMLARGLLDEVASLDGLLRSNASADMPIDETKGIFVSIGFKEFRPYDSAIREGSCSEKELSRMREDAVERTKIATRQYAKRQVRWIERKLMSGLDDARSGDSLYLLDGTDVSAFNSSVVEPAARLLDDFLTATPMPAPSSLSDTAKSMLQVNQSRQGTTAPQNWIRERCQLCDVTCVTEKSWAQHLHSRAHRRLESKQRALESGITGREQEHG</sequence>
<dbReference type="OrthoDB" id="775260at2759"/>
<comment type="catalytic activity">
    <reaction evidence="5">
        <text>adenosine(37) in tRNA + dimethylallyl diphosphate = N(6)-dimethylallyladenosine(37) in tRNA + diphosphate</text>
        <dbReference type="Rhea" id="RHEA:26482"/>
        <dbReference type="Rhea" id="RHEA-COMP:10162"/>
        <dbReference type="Rhea" id="RHEA-COMP:10375"/>
        <dbReference type="ChEBI" id="CHEBI:33019"/>
        <dbReference type="ChEBI" id="CHEBI:57623"/>
        <dbReference type="ChEBI" id="CHEBI:74411"/>
        <dbReference type="ChEBI" id="CHEBI:74415"/>
        <dbReference type="EC" id="2.5.1.75"/>
    </reaction>
</comment>
<dbReference type="InterPro" id="IPR036236">
    <property type="entry name" value="Znf_C2H2_sf"/>
</dbReference>
<dbReference type="HAMAP" id="MF_00185">
    <property type="entry name" value="IPP_trans"/>
    <property type="match status" value="1"/>
</dbReference>
<dbReference type="PANTHER" id="PTHR11088:SF89">
    <property type="entry name" value="TRNA DIMETHYLALLYLTRANSFERASE"/>
    <property type="match status" value="1"/>
</dbReference>
<dbReference type="EMBL" id="NAJO01000009">
    <property type="protein sequence ID" value="OQO10217.1"/>
    <property type="molecule type" value="Genomic_DNA"/>
</dbReference>
<dbReference type="Proteomes" id="UP000192596">
    <property type="component" value="Unassembled WGS sequence"/>
</dbReference>
<dbReference type="GO" id="GO:0008270">
    <property type="term" value="F:zinc ion binding"/>
    <property type="evidence" value="ECO:0007669"/>
    <property type="project" value="UniProtKB-KW"/>
</dbReference>
<accession>A0A1V8TFQ9</accession>
<gene>
    <name evidence="7" type="ORF">B0A48_04574</name>
</gene>
<dbReference type="PIRSF" id="PIRSF039110">
    <property type="entry name" value="IPP_transferase"/>
    <property type="match status" value="1"/>
</dbReference>
<keyword evidence="5" id="KW-0819">tRNA processing</keyword>
<dbReference type="Pfam" id="PF01715">
    <property type="entry name" value="IPPT"/>
    <property type="match status" value="1"/>
</dbReference>
<dbReference type="SUPFAM" id="SSF57667">
    <property type="entry name" value="beta-beta-alpha zinc fingers"/>
    <property type="match status" value="1"/>
</dbReference>
<dbReference type="InterPro" id="IPR003593">
    <property type="entry name" value="AAA+_ATPase"/>
</dbReference>
<dbReference type="GO" id="GO:0005524">
    <property type="term" value="F:ATP binding"/>
    <property type="evidence" value="ECO:0007669"/>
    <property type="project" value="UniProtKB-UniRule"/>
</dbReference>
<comment type="function">
    <text evidence="5">Catalyzes the transfer of a dimethylallyl group onto the adenine at position 37.</text>
</comment>
<evidence type="ECO:0000256" key="4">
    <source>
        <dbReference type="ARBA" id="ARBA00022840"/>
    </source>
</evidence>
<dbReference type="InParanoid" id="A0A1V8TFQ9"/>
<dbReference type="GO" id="GO:0006400">
    <property type="term" value="P:tRNA modification"/>
    <property type="evidence" value="ECO:0007669"/>
    <property type="project" value="TreeGrafter"/>
</dbReference>
<keyword evidence="4 5" id="KW-0067">ATP-binding</keyword>
<dbReference type="InterPro" id="IPR039657">
    <property type="entry name" value="Dimethylallyltransferase"/>
</dbReference>
<dbReference type="Gene3D" id="1.10.20.140">
    <property type="match status" value="1"/>
</dbReference>
<dbReference type="PANTHER" id="PTHR11088">
    <property type="entry name" value="TRNA DIMETHYLALLYLTRANSFERASE"/>
    <property type="match status" value="1"/>
</dbReference>
<reference evidence="8" key="1">
    <citation type="submission" date="2017-03" db="EMBL/GenBank/DDBJ databases">
        <title>Genomes of endolithic fungi from Antarctica.</title>
        <authorList>
            <person name="Coleine C."/>
            <person name="Masonjones S."/>
            <person name="Stajich J.E."/>
        </authorList>
    </citation>
    <scope>NUCLEOTIDE SEQUENCE [LARGE SCALE GENOMIC DNA]</scope>
    <source>
        <strain evidence="8">CCFEE 5527</strain>
    </source>
</reference>
<keyword evidence="8" id="KW-1185">Reference proteome</keyword>
<dbReference type="EC" id="2.5.1.75" evidence="5"/>
<evidence type="ECO:0000256" key="1">
    <source>
        <dbReference type="ARBA" id="ARBA00005842"/>
    </source>
</evidence>
<dbReference type="FunCoup" id="A0A1V8TFQ9">
    <property type="interactions" value="1818"/>
</dbReference>
<keyword evidence="2 5" id="KW-0808">Transferase</keyword>
<feature type="domain" description="AAA+ ATPase" evidence="6">
    <location>
        <begin position="7"/>
        <end position="249"/>
    </location>
</feature>
<comment type="similarity">
    <text evidence="1 5">Belongs to the IPP transferase family.</text>
</comment>
<proteinExistence type="inferred from homology"/>
<protein>
    <recommendedName>
        <fullName evidence="5">tRNA dimethylallyltransferase</fullName>
        <ecNumber evidence="5">2.5.1.75</ecNumber>
    </recommendedName>
</protein>
<dbReference type="SMART" id="SM00382">
    <property type="entry name" value="AAA"/>
    <property type="match status" value="1"/>
</dbReference>
<evidence type="ECO:0000256" key="3">
    <source>
        <dbReference type="ARBA" id="ARBA00022741"/>
    </source>
</evidence>
<dbReference type="CDD" id="cd02019">
    <property type="entry name" value="NK"/>
    <property type="match status" value="1"/>
</dbReference>
<name>A0A1V8TFQ9_9PEZI</name>
<dbReference type="SUPFAM" id="SSF52540">
    <property type="entry name" value="P-loop containing nucleoside triphosphate hydrolases"/>
    <property type="match status" value="2"/>
</dbReference>
<dbReference type="InterPro" id="IPR018022">
    <property type="entry name" value="IPT"/>
</dbReference>
<dbReference type="GO" id="GO:0052381">
    <property type="term" value="F:tRNA dimethylallyltransferase activity"/>
    <property type="evidence" value="ECO:0007669"/>
    <property type="project" value="UniProtKB-UniRule"/>
</dbReference>
<dbReference type="STRING" id="1507870.A0A1V8TFQ9"/>
<evidence type="ECO:0000256" key="2">
    <source>
        <dbReference type="ARBA" id="ARBA00022679"/>
    </source>
</evidence>
<dbReference type="Pfam" id="PF12874">
    <property type="entry name" value="zf-met"/>
    <property type="match status" value="1"/>
</dbReference>
<dbReference type="Gene3D" id="3.40.50.300">
    <property type="entry name" value="P-loop containing nucleotide triphosphate hydrolases"/>
    <property type="match status" value="1"/>
</dbReference>
<dbReference type="InterPro" id="IPR013087">
    <property type="entry name" value="Znf_C2H2_type"/>
</dbReference>
<evidence type="ECO:0000313" key="8">
    <source>
        <dbReference type="Proteomes" id="UP000192596"/>
    </source>
</evidence>
<dbReference type="NCBIfam" id="TIGR00174">
    <property type="entry name" value="miaA"/>
    <property type="match status" value="1"/>
</dbReference>
<dbReference type="AlphaFoldDB" id="A0A1V8TFQ9"/>
<dbReference type="InterPro" id="IPR030666">
    <property type="entry name" value="IPP_transferase_euk"/>
</dbReference>
<dbReference type="InterPro" id="IPR027417">
    <property type="entry name" value="P-loop_NTPase"/>
</dbReference>
<keyword evidence="5" id="KW-0963">Cytoplasm</keyword>
<evidence type="ECO:0000259" key="6">
    <source>
        <dbReference type="SMART" id="SM00382"/>
    </source>
</evidence>